<accession>A0A6C0IQ23</accession>
<dbReference type="EMBL" id="MN740209">
    <property type="protein sequence ID" value="QHT93623.1"/>
    <property type="molecule type" value="Genomic_DNA"/>
</dbReference>
<sequence>MCSRSLPAREGFKKRGGCENMVEGNEEEDNKDY</sequence>
<evidence type="ECO:0000313" key="2">
    <source>
        <dbReference type="EMBL" id="QHT93623.1"/>
    </source>
</evidence>
<dbReference type="AlphaFoldDB" id="A0A6C0IQ23"/>
<organism evidence="2">
    <name type="scientific">viral metagenome</name>
    <dbReference type="NCBI Taxonomy" id="1070528"/>
    <lineage>
        <taxon>unclassified sequences</taxon>
        <taxon>metagenomes</taxon>
        <taxon>organismal metagenomes</taxon>
    </lineage>
</organism>
<reference evidence="2" key="1">
    <citation type="journal article" date="2020" name="Nature">
        <title>Giant virus diversity and host interactions through global metagenomics.</title>
        <authorList>
            <person name="Schulz F."/>
            <person name="Roux S."/>
            <person name="Paez-Espino D."/>
            <person name="Jungbluth S."/>
            <person name="Walsh D.A."/>
            <person name="Denef V.J."/>
            <person name="McMahon K.D."/>
            <person name="Konstantinidis K.T."/>
            <person name="Eloe-Fadrosh E.A."/>
            <person name="Kyrpides N.C."/>
            <person name="Woyke T."/>
        </authorList>
    </citation>
    <scope>NUCLEOTIDE SEQUENCE</scope>
    <source>
        <strain evidence="2">GVMAG-M-3300024252-29</strain>
    </source>
</reference>
<evidence type="ECO:0000256" key="1">
    <source>
        <dbReference type="SAM" id="MobiDB-lite"/>
    </source>
</evidence>
<feature type="region of interest" description="Disordered" evidence="1">
    <location>
        <begin position="1"/>
        <end position="33"/>
    </location>
</feature>
<proteinExistence type="predicted"/>
<protein>
    <submittedName>
        <fullName evidence="2">Uncharacterized protein</fullName>
    </submittedName>
</protein>
<feature type="compositionally biased region" description="Acidic residues" evidence="1">
    <location>
        <begin position="24"/>
        <end position="33"/>
    </location>
</feature>
<name>A0A6C0IQ23_9ZZZZ</name>